<dbReference type="AlphaFoldDB" id="A0AAN6U7Y7"/>
<dbReference type="Proteomes" id="UP001302602">
    <property type="component" value="Unassembled WGS sequence"/>
</dbReference>
<gene>
    <name evidence="2" type="ORF">N657DRAFT_228849</name>
</gene>
<reference evidence="2" key="1">
    <citation type="journal article" date="2023" name="Mol. Phylogenet. Evol.">
        <title>Genome-scale phylogeny and comparative genomics of the fungal order Sordariales.</title>
        <authorList>
            <person name="Hensen N."/>
            <person name="Bonometti L."/>
            <person name="Westerberg I."/>
            <person name="Brannstrom I.O."/>
            <person name="Guillou S."/>
            <person name="Cros-Aarteil S."/>
            <person name="Calhoun S."/>
            <person name="Haridas S."/>
            <person name="Kuo A."/>
            <person name="Mondo S."/>
            <person name="Pangilinan J."/>
            <person name="Riley R."/>
            <person name="LaButti K."/>
            <person name="Andreopoulos B."/>
            <person name="Lipzen A."/>
            <person name="Chen C."/>
            <person name="Yan M."/>
            <person name="Daum C."/>
            <person name="Ng V."/>
            <person name="Clum A."/>
            <person name="Steindorff A."/>
            <person name="Ohm R.A."/>
            <person name="Martin F."/>
            <person name="Silar P."/>
            <person name="Natvig D.O."/>
            <person name="Lalanne C."/>
            <person name="Gautier V."/>
            <person name="Ament-Velasquez S.L."/>
            <person name="Kruys A."/>
            <person name="Hutchinson M.I."/>
            <person name="Powell A.J."/>
            <person name="Barry K."/>
            <person name="Miller A.N."/>
            <person name="Grigoriev I.V."/>
            <person name="Debuchy R."/>
            <person name="Gladieux P."/>
            <person name="Hiltunen Thoren M."/>
            <person name="Johannesson H."/>
        </authorList>
    </citation>
    <scope>NUCLEOTIDE SEQUENCE</scope>
    <source>
        <strain evidence="2">CBS 731.68</strain>
    </source>
</reference>
<proteinExistence type="predicted"/>
<evidence type="ECO:0000256" key="1">
    <source>
        <dbReference type="SAM" id="MobiDB-lite"/>
    </source>
</evidence>
<evidence type="ECO:0000313" key="3">
    <source>
        <dbReference type="Proteomes" id="UP001302602"/>
    </source>
</evidence>
<accession>A0AAN6U7Y7</accession>
<name>A0AAN6U7Y7_9PEZI</name>
<dbReference type="GeneID" id="87823077"/>
<dbReference type="RefSeq" id="XP_062651585.1">
    <property type="nucleotide sequence ID" value="XM_062786311.1"/>
</dbReference>
<dbReference type="EMBL" id="MU853224">
    <property type="protein sequence ID" value="KAK4127814.1"/>
    <property type="molecule type" value="Genomic_DNA"/>
</dbReference>
<protein>
    <submittedName>
        <fullName evidence="2">Uncharacterized protein</fullName>
    </submittedName>
</protein>
<sequence>MSPTPPNDTYWMKSSLGAPSQTAEYGPREAGSPRSHARATSPMVPFTMPPRADRSRFSGVDCTGGGLAATSETGSSQARPSGRWVSTKTSPATTVVSPAQTFRSRARL</sequence>
<keyword evidence="3" id="KW-1185">Reference proteome</keyword>
<comment type="caution">
    <text evidence="2">The sequence shown here is derived from an EMBL/GenBank/DDBJ whole genome shotgun (WGS) entry which is preliminary data.</text>
</comment>
<evidence type="ECO:0000313" key="2">
    <source>
        <dbReference type="EMBL" id="KAK4127814.1"/>
    </source>
</evidence>
<feature type="compositionally biased region" description="Polar residues" evidence="1">
    <location>
        <begin position="70"/>
        <end position="108"/>
    </location>
</feature>
<organism evidence="2 3">
    <name type="scientific">Parathielavia appendiculata</name>
    <dbReference type="NCBI Taxonomy" id="2587402"/>
    <lineage>
        <taxon>Eukaryota</taxon>
        <taxon>Fungi</taxon>
        <taxon>Dikarya</taxon>
        <taxon>Ascomycota</taxon>
        <taxon>Pezizomycotina</taxon>
        <taxon>Sordariomycetes</taxon>
        <taxon>Sordariomycetidae</taxon>
        <taxon>Sordariales</taxon>
        <taxon>Chaetomiaceae</taxon>
        <taxon>Parathielavia</taxon>
    </lineage>
</organism>
<reference evidence="2" key="2">
    <citation type="submission" date="2023-05" db="EMBL/GenBank/DDBJ databases">
        <authorList>
            <consortium name="Lawrence Berkeley National Laboratory"/>
            <person name="Steindorff A."/>
            <person name="Hensen N."/>
            <person name="Bonometti L."/>
            <person name="Westerberg I."/>
            <person name="Brannstrom I.O."/>
            <person name="Guillou S."/>
            <person name="Cros-Aarteil S."/>
            <person name="Calhoun S."/>
            <person name="Haridas S."/>
            <person name="Kuo A."/>
            <person name="Mondo S."/>
            <person name="Pangilinan J."/>
            <person name="Riley R."/>
            <person name="Labutti K."/>
            <person name="Andreopoulos B."/>
            <person name="Lipzen A."/>
            <person name="Chen C."/>
            <person name="Yanf M."/>
            <person name="Daum C."/>
            <person name="Ng V."/>
            <person name="Clum A."/>
            <person name="Ohm R."/>
            <person name="Martin F."/>
            <person name="Silar P."/>
            <person name="Natvig D."/>
            <person name="Lalanne C."/>
            <person name="Gautier V."/>
            <person name="Ament-Velasquez S.L."/>
            <person name="Kruys A."/>
            <person name="Hutchinson M.I."/>
            <person name="Powell A.J."/>
            <person name="Barry K."/>
            <person name="Miller A.N."/>
            <person name="Grigoriev I.V."/>
            <person name="Debuchy R."/>
            <person name="Gladieux P."/>
            <person name="Thoren M.H."/>
            <person name="Johannesson H."/>
        </authorList>
    </citation>
    <scope>NUCLEOTIDE SEQUENCE</scope>
    <source>
        <strain evidence="2">CBS 731.68</strain>
    </source>
</reference>
<feature type="region of interest" description="Disordered" evidence="1">
    <location>
        <begin position="1"/>
        <end position="108"/>
    </location>
</feature>